<dbReference type="PROSITE" id="PS50102">
    <property type="entry name" value="RRM"/>
    <property type="match status" value="3"/>
</dbReference>
<dbReference type="Gramene" id="Pp3c13_13860V3.7">
    <property type="protein sequence ID" value="Pp3c13_13860V3.7"/>
    <property type="gene ID" value="Pp3c13_13860"/>
</dbReference>
<feature type="region of interest" description="Disordered" evidence="3">
    <location>
        <begin position="415"/>
        <end position="434"/>
    </location>
</feature>
<dbReference type="Gene3D" id="3.30.70.330">
    <property type="match status" value="3"/>
</dbReference>
<dbReference type="InterPro" id="IPR012677">
    <property type="entry name" value="Nucleotide-bd_a/b_plait_sf"/>
</dbReference>
<name>A0A7I4AGP8_PHYPA</name>
<evidence type="ECO:0000259" key="4">
    <source>
        <dbReference type="PROSITE" id="PS50102"/>
    </source>
</evidence>
<evidence type="ECO:0000256" key="2">
    <source>
        <dbReference type="PROSITE-ProRule" id="PRU00176"/>
    </source>
</evidence>
<evidence type="ECO:0000313" key="5">
    <source>
        <dbReference type="EnsemblPlants" id="Pp3c13_13860V3.7"/>
    </source>
</evidence>
<reference evidence="5 6" key="2">
    <citation type="journal article" date="2018" name="Plant J.">
        <title>The Physcomitrella patens chromosome-scale assembly reveals moss genome structure and evolution.</title>
        <authorList>
            <person name="Lang D."/>
            <person name="Ullrich K.K."/>
            <person name="Murat F."/>
            <person name="Fuchs J."/>
            <person name="Jenkins J."/>
            <person name="Haas F.B."/>
            <person name="Piednoel M."/>
            <person name="Gundlach H."/>
            <person name="Van Bel M."/>
            <person name="Meyberg R."/>
            <person name="Vives C."/>
            <person name="Morata J."/>
            <person name="Symeonidi A."/>
            <person name="Hiss M."/>
            <person name="Muchero W."/>
            <person name="Kamisugi Y."/>
            <person name="Saleh O."/>
            <person name="Blanc G."/>
            <person name="Decker E.L."/>
            <person name="van Gessel N."/>
            <person name="Grimwood J."/>
            <person name="Hayes R.D."/>
            <person name="Graham S.W."/>
            <person name="Gunter L.E."/>
            <person name="McDaniel S.F."/>
            <person name="Hoernstein S.N.W."/>
            <person name="Larsson A."/>
            <person name="Li F.W."/>
            <person name="Perroud P.F."/>
            <person name="Phillips J."/>
            <person name="Ranjan P."/>
            <person name="Rokshar D.S."/>
            <person name="Rothfels C.J."/>
            <person name="Schneider L."/>
            <person name="Shu S."/>
            <person name="Stevenson D.W."/>
            <person name="Thummler F."/>
            <person name="Tillich M."/>
            <person name="Villarreal Aguilar J.C."/>
            <person name="Widiez T."/>
            <person name="Wong G.K."/>
            <person name="Wymore A."/>
            <person name="Zhang Y."/>
            <person name="Zimmer A.D."/>
            <person name="Quatrano R.S."/>
            <person name="Mayer K.F.X."/>
            <person name="Goodstein D."/>
            <person name="Casacuberta J.M."/>
            <person name="Vandepoele K."/>
            <person name="Reski R."/>
            <person name="Cuming A.C."/>
            <person name="Tuskan G.A."/>
            <person name="Maumus F."/>
            <person name="Salse J."/>
            <person name="Schmutz J."/>
            <person name="Rensing S.A."/>
        </authorList>
    </citation>
    <scope>NUCLEOTIDE SEQUENCE [LARGE SCALE GENOMIC DNA]</scope>
    <source>
        <strain evidence="5 6">cv. Gransden 2004</strain>
    </source>
</reference>
<evidence type="ECO:0000256" key="1">
    <source>
        <dbReference type="ARBA" id="ARBA00022884"/>
    </source>
</evidence>
<keyword evidence="6" id="KW-1185">Reference proteome</keyword>
<dbReference type="Proteomes" id="UP000006727">
    <property type="component" value="Chromosome 13"/>
</dbReference>
<proteinExistence type="predicted"/>
<evidence type="ECO:0000256" key="3">
    <source>
        <dbReference type="SAM" id="MobiDB-lite"/>
    </source>
</evidence>
<dbReference type="SMART" id="SM00360">
    <property type="entry name" value="RRM"/>
    <property type="match status" value="3"/>
</dbReference>
<gene>
    <name evidence="5" type="primary">LOC112290721</name>
</gene>
<reference evidence="5 6" key="1">
    <citation type="journal article" date="2008" name="Science">
        <title>The Physcomitrella genome reveals evolutionary insights into the conquest of land by plants.</title>
        <authorList>
            <person name="Rensing S."/>
            <person name="Lang D."/>
            <person name="Zimmer A."/>
            <person name="Terry A."/>
            <person name="Salamov A."/>
            <person name="Shapiro H."/>
            <person name="Nishiyama T."/>
            <person name="Perroud P.-F."/>
            <person name="Lindquist E."/>
            <person name="Kamisugi Y."/>
            <person name="Tanahashi T."/>
            <person name="Sakakibara K."/>
            <person name="Fujita T."/>
            <person name="Oishi K."/>
            <person name="Shin-I T."/>
            <person name="Kuroki Y."/>
            <person name="Toyoda A."/>
            <person name="Suzuki Y."/>
            <person name="Hashimoto A."/>
            <person name="Yamaguchi K."/>
            <person name="Sugano A."/>
            <person name="Kohara Y."/>
            <person name="Fujiyama A."/>
            <person name="Anterola A."/>
            <person name="Aoki S."/>
            <person name="Ashton N."/>
            <person name="Barbazuk W.B."/>
            <person name="Barker E."/>
            <person name="Bennetzen J."/>
            <person name="Bezanilla M."/>
            <person name="Blankenship R."/>
            <person name="Cho S.H."/>
            <person name="Dutcher S."/>
            <person name="Estelle M."/>
            <person name="Fawcett J.A."/>
            <person name="Gundlach H."/>
            <person name="Hanada K."/>
            <person name="Heyl A."/>
            <person name="Hicks K.A."/>
            <person name="Hugh J."/>
            <person name="Lohr M."/>
            <person name="Mayer K."/>
            <person name="Melkozernov A."/>
            <person name="Murata T."/>
            <person name="Nelson D."/>
            <person name="Pils B."/>
            <person name="Prigge M."/>
            <person name="Reiss B."/>
            <person name="Renner T."/>
            <person name="Rombauts S."/>
            <person name="Rushton P."/>
            <person name="Sanderfoot A."/>
            <person name="Schween G."/>
            <person name="Shiu S.-H."/>
            <person name="Stueber K."/>
            <person name="Theodoulou F.L."/>
            <person name="Tu H."/>
            <person name="Van de Peer Y."/>
            <person name="Verrier P.J."/>
            <person name="Waters E."/>
            <person name="Wood A."/>
            <person name="Yang L."/>
            <person name="Cove D."/>
            <person name="Cuming A."/>
            <person name="Hasebe M."/>
            <person name="Lucas S."/>
            <person name="Mishler D.B."/>
            <person name="Reski R."/>
            <person name="Grigoriev I."/>
            <person name="Quatrano R.S."/>
            <person name="Boore J.L."/>
        </authorList>
    </citation>
    <scope>NUCLEOTIDE SEQUENCE [LARGE SCALE GENOMIC DNA]</scope>
    <source>
        <strain evidence="5 6">cv. Gransden 2004</strain>
    </source>
</reference>
<dbReference type="EMBL" id="ABEU02000013">
    <property type="status" value="NOT_ANNOTATED_CDS"/>
    <property type="molecule type" value="Genomic_DNA"/>
</dbReference>
<organism evidence="5 6">
    <name type="scientific">Physcomitrium patens</name>
    <name type="common">Spreading-leaved earth moss</name>
    <name type="synonym">Physcomitrella patens</name>
    <dbReference type="NCBI Taxonomy" id="3218"/>
    <lineage>
        <taxon>Eukaryota</taxon>
        <taxon>Viridiplantae</taxon>
        <taxon>Streptophyta</taxon>
        <taxon>Embryophyta</taxon>
        <taxon>Bryophyta</taxon>
        <taxon>Bryophytina</taxon>
        <taxon>Bryopsida</taxon>
        <taxon>Funariidae</taxon>
        <taxon>Funariales</taxon>
        <taxon>Funariaceae</taxon>
        <taxon>Physcomitrium</taxon>
    </lineage>
</organism>
<accession>A0A7I4AGP8</accession>
<dbReference type="InterPro" id="IPR035979">
    <property type="entry name" value="RBD_domain_sf"/>
</dbReference>
<evidence type="ECO:0000313" key="6">
    <source>
        <dbReference type="Proteomes" id="UP000006727"/>
    </source>
</evidence>
<dbReference type="PANTHER" id="PTHR48027">
    <property type="entry name" value="HETEROGENEOUS NUCLEAR RIBONUCLEOPROTEIN 87F-RELATED"/>
    <property type="match status" value="1"/>
</dbReference>
<dbReference type="GO" id="GO:0003723">
    <property type="term" value="F:RNA binding"/>
    <property type="evidence" value="ECO:0007669"/>
    <property type="project" value="UniProtKB-UniRule"/>
</dbReference>
<feature type="compositionally biased region" description="Basic and acidic residues" evidence="3">
    <location>
        <begin position="425"/>
        <end position="434"/>
    </location>
</feature>
<dbReference type="EnsemblPlants" id="Pp3c13_13860V3.7">
    <property type="protein sequence ID" value="Pp3c13_13860V3.7"/>
    <property type="gene ID" value="Pp3c13_13860"/>
</dbReference>
<dbReference type="FunFam" id="3.30.70.330:FF:000519">
    <property type="entry name" value="heterogeneous nuclear ribonucleoprotein 1"/>
    <property type="match status" value="1"/>
</dbReference>
<dbReference type="Pfam" id="PF00076">
    <property type="entry name" value="RRM_1"/>
    <property type="match status" value="3"/>
</dbReference>
<dbReference type="SUPFAM" id="SSF54928">
    <property type="entry name" value="RNA-binding domain, RBD"/>
    <property type="match status" value="3"/>
</dbReference>
<keyword evidence="1 2" id="KW-0694">RNA-binding</keyword>
<dbReference type="FunFam" id="3.30.70.330:FF:001502">
    <property type="entry name" value="Predicted protein"/>
    <property type="match status" value="1"/>
</dbReference>
<reference evidence="5" key="3">
    <citation type="submission" date="2020-12" db="UniProtKB">
        <authorList>
            <consortium name="EnsemblPlants"/>
        </authorList>
    </citation>
    <scope>IDENTIFICATION</scope>
</reference>
<feature type="domain" description="RRM" evidence="4">
    <location>
        <begin position="273"/>
        <end position="349"/>
    </location>
</feature>
<dbReference type="InterPro" id="IPR000504">
    <property type="entry name" value="RRM_dom"/>
</dbReference>
<dbReference type="AlphaFoldDB" id="A0A7I4AGP8"/>
<dbReference type="InterPro" id="IPR052462">
    <property type="entry name" value="SLIRP/GR-RBP-like"/>
</dbReference>
<feature type="domain" description="RRM" evidence="4">
    <location>
        <begin position="15"/>
        <end position="74"/>
    </location>
</feature>
<feature type="domain" description="RRM" evidence="4">
    <location>
        <begin position="81"/>
        <end position="157"/>
    </location>
</feature>
<protein>
    <recommendedName>
        <fullName evidence="4">RRM domain-containing protein</fullName>
    </recommendedName>
</protein>
<sequence length="434" mass="45268">MAHNSGEHGMNLGSRKLVVLGIPWDVDTEGLRQYMLKFGELDDVIVMKDRGTGRSRGFGYVTFATVEDAKEEMKPPAKKITRVFVARIPPSVTDEAFRSYFEKYGTLTDAYMPKDQGSKAHRGIGFVTFEIPESVDRLMNETHELGGSTIAVDRATPKEDGVKTWGRGFHGGNQNSGSNAGSGSYGAYGVYTNTARFGGLGGGFGAYDYPGSGFGSDLGPSGGLSSAYGGGNSWPPAPSGAGYGGPGLGISGGVSGSFGSGGPPVPPLRGLGTKIFVGRLPPEANAEDLRRYFNNFGRISDVYVPKDAKKTSHRGFGFVTFSDEGAAERVALRNHEILGHQIAVDRAAPQDEVANVPYMSGFGGVGSFSGGAGGPMRGGNAPLLGSGYGSLPGNLDFNSGWGAYGGVGGLPSGLDSGLSGGHRSSRSEPRYRPY</sequence>